<dbReference type="GO" id="GO:0003676">
    <property type="term" value="F:nucleic acid binding"/>
    <property type="evidence" value="ECO:0007669"/>
    <property type="project" value="InterPro"/>
</dbReference>
<keyword evidence="2" id="KW-0808">Transferase</keyword>
<dbReference type="Pfam" id="PF17919">
    <property type="entry name" value="RT_RNaseH_2"/>
    <property type="match status" value="1"/>
</dbReference>
<dbReference type="GO" id="GO:0015074">
    <property type="term" value="P:DNA integration"/>
    <property type="evidence" value="ECO:0007669"/>
    <property type="project" value="InterPro"/>
</dbReference>
<gene>
    <name evidence="2" type="ORF">Tci_050580</name>
</gene>
<dbReference type="InterPro" id="IPR041577">
    <property type="entry name" value="RT_RNaseH_2"/>
</dbReference>
<dbReference type="SUPFAM" id="SSF53098">
    <property type="entry name" value="Ribonuclease H-like"/>
    <property type="match status" value="1"/>
</dbReference>
<dbReference type="InterPro" id="IPR043128">
    <property type="entry name" value="Rev_trsase/Diguanyl_cyclase"/>
</dbReference>
<reference evidence="2" key="1">
    <citation type="journal article" date="2019" name="Sci. Rep.">
        <title>Draft genome of Tanacetum cinerariifolium, the natural source of mosquito coil.</title>
        <authorList>
            <person name="Yamashiro T."/>
            <person name="Shiraishi A."/>
            <person name="Satake H."/>
            <person name="Nakayama K."/>
        </authorList>
    </citation>
    <scope>NUCLEOTIDE SEQUENCE</scope>
</reference>
<dbReference type="GO" id="GO:0003964">
    <property type="term" value="F:RNA-directed DNA polymerase activity"/>
    <property type="evidence" value="ECO:0007669"/>
    <property type="project" value="UniProtKB-KW"/>
</dbReference>
<protein>
    <submittedName>
        <fullName evidence="2">Putative reverse transcriptase domain-containing protein</fullName>
    </submittedName>
</protein>
<dbReference type="AlphaFoldDB" id="A0A6L2N0F6"/>
<sequence length="607" mass="69009">MLYSAAYRSLGVLHNGGNGENGGVVALNRWIEKMESMIENSGCAENQKFKVLLMEEFCPSNEMEKLESEFWNHTMVGANHAGYSDRFHELTKLVPHLVTLESKRIGSAILTAGILTNEAIRCEGGPCRLCFNCQKPGHFADIVRPVKQVAPVRNHLALKSNQNTRNNGNQARGKAFSVNAVDALHDPNVVTDLLGLPPQQQVEMHIDLIPRATPVAKSPYRLAPLEMQELSEQLKELQDKGFIRPSHSLWGSPVLFVKKKDGSMRMCIDYRELNKLIIKNRMRNGHFEFTVMPFGLTNAPAVFMDLMNQKNKKYEQGPKQEEAFQTLKDNLCNAPILSLPDGIKDFLVYYDALNQGLGMANIVADALSRKERVEPRRVRAMAMTIHMEKLAMLHIVEIVAQHEVPVLIILDRNKRFTSHLWQILQKALGMRLDMSMAYHPQTDGQSRHSIQTLQDMLRACAIEFDGSWDVHLPLAEFSYNNSYHSSIRCASFEALYGRKYSLIKEKLKAARDRQKSYDDNMRKPLEFEVGDQVLLKVSPWKGMICFGKKCKLAPRYVRPFEILERVGPVAYRLRFPEELSSVHDTFHVSNLKKCLADGNLHVPLDEI</sequence>
<keyword evidence="2" id="KW-0695">RNA-directed DNA polymerase</keyword>
<dbReference type="InterPro" id="IPR043502">
    <property type="entry name" value="DNA/RNA_pol_sf"/>
</dbReference>
<dbReference type="InterPro" id="IPR056924">
    <property type="entry name" value="SH3_Tf2-1"/>
</dbReference>
<dbReference type="PROSITE" id="PS50994">
    <property type="entry name" value="INTEGRASE"/>
    <property type="match status" value="1"/>
</dbReference>
<name>A0A6L2N0F6_TANCI</name>
<dbReference type="Gene3D" id="3.10.10.10">
    <property type="entry name" value="HIV Type 1 Reverse Transcriptase, subunit A, domain 1"/>
    <property type="match status" value="1"/>
</dbReference>
<dbReference type="CDD" id="cd01647">
    <property type="entry name" value="RT_LTR"/>
    <property type="match status" value="1"/>
</dbReference>
<dbReference type="PANTHER" id="PTHR37984:SF15">
    <property type="entry name" value="INTEGRASE CATALYTIC DOMAIN-CONTAINING PROTEIN"/>
    <property type="match status" value="1"/>
</dbReference>
<dbReference type="Gene3D" id="3.30.70.270">
    <property type="match status" value="1"/>
</dbReference>
<dbReference type="Pfam" id="PF24626">
    <property type="entry name" value="SH3_Tf2-1"/>
    <property type="match status" value="1"/>
</dbReference>
<dbReference type="PANTHER" id="PTHR37984">
    <property type="entry name" value="PROTEIN CBG26694"/>
    <property type="match status" value="1"/>
</dbReference>
<dbReference type="SUPFAM" id="SSF56672">
    <property type="entry name" value="DNA/RNA polymerases"/>
    <property type="match status" value="1"/>
</dbReference>
<evidence type="ECO:0000259" key="1">
    <source>
        <dbReference type="PROSITE" id="PS50994"/>
    </source>
</evidence>
<dbReference type="InterPro" id="IPR036397">
    <property type="entry name" value="RNaseH_sf"/>
</dbReference>
<dbReference type="InterPro" id="IPR001584">
    <property type="entry name" value="Integrase_cat-core"/>
</dbReference>
<evidence type="ECO:0000313" key="2">
    <source>
        <dbReference type="EMBL" id="GEU78602.1"/>
    </source>
</evidence>
<proteinExistence type="predicted"/>
<organism evidence="2">
    <name type="scientific">Tanacetum cinerariifolium</name>
    <name type="common">Dalmatian daisy</name>
    <name type="synonym">Chrysanthemum cinerariifolium</name>
    <dbReference type="NCBI Taxonomy" id="118510"/>
    <lineage>
        <taxon>Eukaryota</taxon>
        <taxon>Viridiplantae</taxon>
        <taxon>Streptophyta</taxon>
        <taxon>Embryophyta</taxon>
        <taxon>Tracheophyta</taxon>
        <taxon>Spermatophyta</taxon>
        <taxon>Magnoliopsida</taxon>
        <taxon>eudicotyledons</taxon>
        <taxon>Gunneridae</taxon>
        <taxon>Pentapetalae</taxon>
        <taxon>asterids</taxon>
        <taxon>campanulids</taxon>
        <taxon>Asterales</taxon>
        <taxon>Asteraceae</taxon>
        <taxon>Asteroideae</taxon>
        <taxon>Anthemideae</taxon>
        <taxon>Anthemidinae</taxon>
        <taxon>Tanacetum</taxon>
    </lineage>
</organism>
<accession>A0A6L2N0F6</accession>
<feature type="domain" description="Integrase catalytic" evidence="1">
    <location>
        <begin position="331"/>
        <end position="499"/>
    </location>
</feature>
<keyword evidence="2" id="KW-0548">Nucleotidyltransferase</keyword>
<dbReference type="InterPro" id="IPR012337">
    <property type="entry name" value="RNaseH-like_sf"/>
</dbReference>
<dbReference type="Gene3D" id="3.30.420.10">
    <property type="entry name" value="Ribonuclease H-like superfamily/Ribonuclease H"/>
    <property type="match status" value="1"/>
</dbReference>
<dbReference type="EMBL" id="BKCJ010007707">
    <property type="protein sequence ID" value="GEU78602.1"/>
    <property type="molecule type" value="Genomic_DNA"/>
</dbReference>
<dbReference type="InterPro" id="IPR050951">
    <property type="entry name" value="Retrovirus_Pol_polyprotein"/>
</dbReference>
<comment type="caution">
    <text evidence="2">The sequence shown here is derived from an EMBL/GenBank/DDBJ whole genome shotgun (WGS) entry which is preliminary data.</text>
</comment>